<dbReference type="InParanoid" id="A0A1Y2LY94"/>
<evidence type="ECO:0000256" key="1">
    <source>
        <dbReference type="SAM" id="MobiDB-lite"/>
    </source>
</evidence>
<dbReference type="EMBL" id="KZ107845">
    <property type="protein sequence ID" value="OSS48865.1"/>
    <property type="molecule type" value="Genomic_DNA"/>
</dbReference>
<keyword evidence="3" id="KW-1185">Reference proteome</keyword>
<dbReference type="AlphaFoldDB" id="A0A1Y2LY94"/>
<organism evidence="2 3">
    <name type="scientific">Epicoccum nigrum</name>
    <name type="common">Soil fungus</name>
    <name type="synonym">Epicoccum purpurascens</name>
    <dbReference type="NCBI Taxonomy" id="105696"/>
    <lineage>
        <taxon>Eukaryota</taxon>
        <taxon>Fungi</taxon>
        <taxon>Dikarya</taxon>
        <taxon>Ascomycota</taxon>
        <taxon>Pezizomycotina</taxon>
        <taxon>Dothideomycetes</taxon>
        <taxon>Pleosporomycetidae</taxon>
        <taxon>Pleosporales</taxon>
        <taxon>Pleosporineae</taxon>
        <taxon>Didymellaceae</taxon>
        <taxon>Epicoccum</taxon>
    </lineage>
</organism>
<protein>
    <submittedName>
        <fullName evidence="2">Uncharacterized protein</fullName>
    </submittedName>
</protein>
<name>A0A1Y2LY94_EPING</name>
<feature type="region of interest" description="Disordered" evidence="1">
    <location>
        <begin position="158"/>
        <end position="184"/>
    </location>
</feature>
<reference evidence="2 3" key="1">
    <citation type="journal article" date="2017" name="Genome Announc.">
        <title>Genome sequence of the saprophytic ascomycete Epicoccum nigrum ICMP 19927 strain isolated from New Zealand.</title>
        <authorList>
            <person name="Fokin M."/>
            <person name="Fleetwood D."/>
            <person name="Weir B.S."/>
            <person name="Villas-Boas S.G."/>
        </authorList>
    </citation>
    <scope>NUCLEOTIDE SEQUENCE [LARGE SCALE GENOMIC DNA]</scope>
    <source>
        <strain evidence="2 3">ICMP 19927</strain>
    </source>
</reference>
<feature type="compositionally biased region" description="Low complexity" evidence="1">
    <location>
        <begin position="12"/>
        <end position="28"/>
    </location>
</feature>
<feature type="compositionally biased region" description="Low complexity" evidence="1">
    <location>
        <begin position="159"/>
        <end position="176"/>
    </location>
</feature>
<evidence type="ECO:0000313" key="2">
    <source>
        <dbReference type="EMBL" id="OSS48865.1"/>
    </source>
</evidence>
<feature type="region of interest" description="Disordered" evidence="1">
    <location>
        <begin position="1"/>
        <end position="66"/>
    </location>
</feature>
<proteinExistence type="predicted"/>
<evidence type="ECO:0000313" key="3">
    <source>
        <dbReference type="Proteomes" id="UP000193240"/>
    </source>
</evidence>
<accession>A0A1Y2LY94</accession>
<dbReference type="Proteomes" id="UP000193240">
    <property type="component" value="Unassembled WGS sequence"/>
</dbReference>
<sequence>MARLSRRISRFLPLSRRTSRETSPSTSPKISKASISHPIPSGPEDTHSLLCSPTIPHNMHGHSSSTYTISDAELRALEEEKLAGMGSGMGFGGGSRARVEDDIDEILAQYQSFSPSPSSPTTHSRAYSRAPKPSAGFHPSNPFADLEDGQILVQLDAGSTSSPACSSPSSSYSSSPPSSPPTVKAKLERFRDTPPPAPGWDCKVSFGRETRLFGPEGFVDFGGGVRAARNHAGGWREGGRRGYGML</sequence>
<gene>
    <name evidence="2" type="ORF">B5807_06820</name>
</gene>
<feature type="region of interest" description="Disordered" evidence="1">
    <location>
        <begin position="110"/>
        <end position="143"/>
    </location>
</feature>